<dbReference type="Proteomes" id="UP001458415">
    <property type="component" value="Unassembled WGS sequence"/>
</dbReference>
<dbReference type="RefSeq" id="WP_208640514.1">
    <property type="nucleotide sequence ID" value="NZ_MUBM01000011.1"/>
</dbReference>
<organism evidence="2 3">
    <name type="scientific">Streptomyces carpinensis</name>
    <dbReference type="NCBI Taxonomy" id="66369"/>
    <lineage>
        <taxon>Bacteria</taxon>
        <taxon>Bacillati</taxon>
        <taxon>Actinomycetota</taxon>
        <taxon>Actinomycetes</taxon>
        <taxon>Kitasatosporales</taxon>
        <taxon>Streptomycetaceae</taxon>
        <taxon>Streptomyces</taxon>
    </lineage>
</organism>
<feature type="region of interest" description="Disordered" evidence="1">
    <location>
        <begin position="208"/>
        <end position="241"/>
    </location>
</feature>
<evidence type="ECO:0000313" key="2">
    <source>
        <dbReference type="EMBL" id="MER6984826.1"/>
    </source>
</evidence>
<comment type="caution">
    <text evidence="2">The sequence shown here is derived from an EMBL/GenBank/DDBJ whole genome shotgun (WGS) entry which is preliminary data.</text>
</comment>
<evidence type="ECO:0000256" key="1">
    <source>
        <dbReference type="SAM" id="MobiDB-lite"/>
    </source>
</evidence>
<reference evidence="2 3" key="1">
    <citation type="submission" date="2024-06" db="EMBL/GenBank/DDBJ databases">
        <title>The Natural Products Discovery Center: Release of the First 8490 Sequenced Strains for Exploring Actinobacteria Biosynthetic Diversity.</title>
        <authorList>
            <person name="Kalkreuter E."/>
            <person name="Kautsar S.A."/>
            <person name="Yang D."/>
            <person name="Bader C.D."/>
            <person name="Teijaro C.N."/>
            <person name="Fluegel L."/>
            <person name="Davis C.M."/>
            <person name="Simpson J.R."/>
            <person name="Lauterbach L."/>
            <person name="Steele A.D."/>
            <person name="Gui C."/>
            <person name="Meng S."/>
            <person name="Li G."/>
            <person name="Viehrig K."/>
            <person name="Ye F."/>
            <person name="Su P."/>
            <person name="Kiefer A.F."/>
            <person name="Nichols A."/>
            <person name="Cepeda A.J."/>
            <person name="Yan W."/>
            <person name="Fan B."/>
            <person name="Jiang Y."/>
            <person name="Adhikari A."/>
            <person name="Zheng C.-J."/>
            <person name="Schuster L."/>
            <person name="Cowan T.M."/>
            <person name="Smanski M.J."/>
            <person name="Chevrette M.G."/>
            <person name="De Carvalho L.P.S."/>
            <person name="Shen B."/>
        </authorList>
    </citation>
    <scope>NUCLEOTIDE SEQUENCE [LARGE SCALE GENOMIC DNA]</scope>
    <source>
        <strain evidence="2 3">NPDC000634</strain>
    </source>
</reference>
<keyword evidence="3" id="KW-1185">Reference proteome</keyword>
<accession>A0ABV1WM38</accession>
<evidence type="ECO:0000313" key="3">
    <source>
        <dbReference type="Proteomes" id="UP001458415"/>
    </source>
</evidence>
<proteinExistence type="predicted"/>
<gene>
    <name evidence="2" type="ORF">ABT317_49805</name>
</gene>
<name>A0ABV1WM38_9ACTN</name>
<dbReference type="EMBL" id="JBEPCU010002035">
    <property type="protein sequence ID" value="MER6984826.1"/>
    <property type="molecule type" value="Genomic_DNA"/>
</dbReference>
<sequence length="307" mass="33078">MKATFEDRLLEELKREIAARGPQPAPAPRRRVVTVPRLALAAGLATAAAVTAVVLPGSPGASKAYAVDQNGDGSVTVNLFDLTPEREEQDALVARLRALGVLVSVDSPPAGTACAWPRGEVLQHPAGVMDREAVEELMREWAAEGARGIAFPMPPGTEGKGADADWQVTLHRGDTLVIERNQVGTWYSAVKGAAAPCDPQPFARPRPIPSDGTRGWPSHPRPGQRLQRCPGRHIQPREPGQCARADRTMIVRIGIPVPQLLTPVEARKSRETEACSVGTHRSVRLHQLGVPLPQRQDQDDTLMIGKP</sequence>
<protein>
    <submittedName>
        <fullName evidence="2">Uncharacterized protein</fullName>
    </submittedName>
</protein>